<feature type="compositionally biased region" description="Basic and acidic residues" evidence="1">
    <location>
        <begin position="125"/>
        <end position="134"/>
    </location>
</feature>
<name>A0AAD1W0P6_PELCU</name>
<feature type="region of interest" description="Disordered" evidence="1">
    <location>
        <begin position="1"/>
        <end position="39"/>
    </location>
</feature>
<dbReference type="AlphaFoldDB" id="A0AAD1W0P6"/>
<feature type="compositionally biased region" description="Polar residues" evidence="1">
    <location>
        <begin position="21"/>
        <end position="31"/>
    </location>
</feature>
<keyword evidence="3" id="KW-1185">Reference proteome</keyword>
<dbReference type="Proteomes" id="UP001295444">
    <property type="component" value="Chromosome 04"/>
</dbReference>
<evidence type="ECO:0000256" key="1">
    <source>
        <dbReference type="SAM" id="MobiDB-lite"/>
    </source>
</evidence>
<sequence length="203" mass="23254">MRPRESRAGEAADLPCRCSSKDSTSNPSNMATAMWHPDSDENHTDLMYKLDKILEAFWQKLEEKRHQTDPAQWQVQSPLELLTPQQRTPTAPAGAKAPKWWRSRRLQSLRQRAPYKQKPSQAKAESFKGPETRRTLQPHNTAWGLRPIVATTPCKNTASADRLWLLLHAKTQQVPTDCGYYSMQKHSKCHPNPPPTHSLTQKR</sequence>
<dbReference type="EMBL" id="OW240915">
    <property type="protein sequence ID" value="CAH2283792.1"/>
    <property type="molecule type" value="Genomic_DNA"/>
</dbReference>
<accession>A0AAD1W0P6</accession>
<evidence type="ECO:0000313" key="3">
    <source>
        <dbReference type="Proteomes" id="UP001295444"/>
    </source>
</evidence>
<feature type="compositionally biased region" description="Basic and acidic residues" evidence="1">
    <location>
        <begin position="1"/>
        <end position="10"/>
    </location>
</feature>
<feature type="region of interest" description="Disordered" evidence="1">
    <location>
        <begin position="111"/>
        <end position="135"/>
    </location>
</feature>
<evidence type="ECO:0000313" key="2">
    <source>
        <dbReference type="EMBL" id="CAH2283792.1"/>
    </source>
</evidence>
<reference evidence="2" key="1">
    <citation type="submission" date="2022-03" db="EMBL/GenBank/DDBJ databases">
        <authorList>
            <person name="Alioto T."/>
            <person name="Alioto T."/>
            <person name="Gomez Garrido J."/>
        </authorList>
    </citation>
    <scope>NUCLEOTIDE SEQUENCE</scope>
</reference>
<protein>
    <submittedName>
        <fullName evidence="2">Uncharacterized protein</fullName>
    </submittedName>
</protein>
<gene>
    <name evidence="2" type="ORF">PECUL_23A037874</name>
</gene>
<feature type="region of interest" description="Disordered" evidence="1">
    <location>
        <begin position="183"/>
        <end position="203"/>
    </location>
</feature>
<organism evidence="2 3">
    <name type="scientific">Pelobates cultripes</name>
    <name type="common">Western spadefoot toad</name>
    <dbReference type="NCBI Taxonomy" id="61616"/>
    <lineage>
        <taxon>Eukaryota</taxon>
        <taxon>Metazoa</taxon>
        <taxon>Chordata</taxon>
        <taxon>Craniata</taxon>
        <taxon>Vertebrata</taxon>
        <taxon>Euteleostomi</taxon>
        <taxon>Amphibia</taxon>
        <taxon>Batrachia</taxon>
        <taxon>Anura</taxon>
        <taxon>Pelobatoidea</taxon>
        <taxon>Pelobatidae</taxon>
        <taxon>Pelobates</taxon>
    </lineage>
</organism>
<proteinExistence type="predicted"/>